<dbReference type="AlphaFoldDB" id="A0A345XLY1"/>
<feature type="transmembrane region" description="Helical" evidence="8">
    <location>
        <begin position="47"/>
        <end position="67"/>
    </location>
</feature>
<dbReference type="Pfam" id="PF08478">
    <property type="entry name" value="POTRA_1"/>
    <property type="match status" value="1"/>
</dbReference>
<dbReference type="EMBL" id="CP031320">
    <property type="protein sequence ID" value="AXK32647.1"/>
    <property type="molecule type" value="Genomic_DNA"/>
</dbReference>
<protein>
    <recommendedName>
        <fullName evidence="8">Cell division protein FtsQ</fullName>
    </recommendedName>
</protein>
<dbReference type="InterPro" id="IPR034746">
    <property type="entry name" value="POTRA"/>
</dbReference>
<dbReference type="PANTHER" id="PTHR37820:SF1">
    <property type="entry name" value="CELL DIVISION PROTEIN FTSQ"/>
    <property type="match status" value="1"/>
</dbReference>
<evidence type="ECO:0000259" key="10">
    <source>
        <dbReference type="PROSITE" id="PS51779"/>
    </source>
</evidence>
<dbReference type="KEGG" id="sarm:DVA86_08320"/>
<dbReference type="GO" id="GO:0090529">
    <property type="term" value="P:cell septum assembly"/>
    <property type="evidence" value="ECO:0007669"/>
    <property type="project" value="InterPro"/>
</dbReference>
<accession>A0A345XLY1</accession>
<dbReference type="HAMAP" id="MF_00911">
    <property type="entry name" value="FtsQ_subfam"/>
    <property type="match status" value="1"/>
</dbReference>
<reference evidence="11 12" key="1">
    <citation type="submission" date="2018-07" db="EMBL/GenBank/DDBJ databases">
        <title>Draft genome of the type strain Streptomyces armeniacus ATCC 15676.</title>
        <authorList>
            <person name="Labana P."/>
            <person name="Gosse J.T."/>
            <person name="Boddy C.N."/>
        </authorList>
    </citation>
    <scope>NUCLEOTIDE SEQUENCE [LARGE SCALE GENOMIC DNA]</scope>
    <source>
        <strain evidence="11 12">ATCC 15676</strain>
    </source>
</reference>
<evidence type="ECO:0000256" key="5">
    <source>
        <dbReference type="ARBA" id="ARBA00022989"/>
    </source>
</evidence>
<sequence>MPVPTRDADRSERRGDRPGGPAADSGDAAGGGPRRGRRTGLRLRRRAVVLLLVLALLLGSFGVWALYGSSWLRIEHVSVSGAGVLTEKQIRDAAAIPLGSPLVSLDKSAAERRLRDRLPRIRTAEVVRAWPHGVGLKVTERKPELVQEKAGKYVEVDAEGVRFATVGKRPKGVPLLVVESGRPAAARHFTAERLRRAAVRAATAAPAAVAEDIRSVHVRSYDSLTLELTGGRTVLWGSGERGAAKAKALKALMKAAKDARHFDVSVPSAPSTMPS</sequence>
<evidence type="ECO:0000256" key="7">
    <source>
        <dbReference type="ARBA" id="ARBA00023306"/>
    </source>
</evidence>
<dbReference type="InterPro" id="IPR026579">
    <property type="entry name" value="FtsQ"/>
</dbReference>
<dbReference type="InterPro" id="IPR005548">
    <property type="entry name" value="Cell_div_FtsQ/DivIB_C"/>
</dbReference>
<keyword evidence="3 8" id="KW-0132">Cell division</keyword>
<dbReference type="GO" id="GO:0043093">
    <property type="term" value="P:FtsZ-dependent cytokinesis"/>
    <property type="evidence" value="ECO:0007669"/>
    <property type="project" value="UniProtKB-UniRule"/>
</dbReference>
<evidence type="ECO:0000256" key="1">
    <source>
        <dbReference type="ARBA" id="ARBA00004370"/>
    </source>
</evidence>
<dbReference type="RefSeq" id="WP_208876991.1">
    <property type="nucleotide sequence ID" value="NZ_CP031320.1"/>
</dbReference>
<keyword evidence="5 8" id="KW-1133">Transmembrane helix</keyword>
<evidence type="ECO:0000256" key="9">
    <source>
        <dbReference type="SAM" id="MobiDB-lite"/>
    </source>
</evidence>
<evidence type="ECO:0000256" key="3">
    <source>
        <dbReference type="ARBA" id="ARBA00022618"/>
    </source>
</evidence>
<evidence type="ECO:0000256" key="6">
    <source>
        <dbReference type="ARBA" id="ARBA00023136"/>
    </source>
</evidence>
<feature type="domain" description="POTRA" evidence="10">
    <location>
        <begin position="72"/>
        <end position="141"/>
    </location>
</feature>
<evidence type="ECO:0000256" key="4">
    <source>
        <dbReference type="ARBA" id="ARBA00022692"/>
    </source>
</evidence>
<keyword evidence="4 8" id="KW-0812">Transmembrane</keyword>
<evidence type="ECO:0000313" key="12">
    <source>
        <dbReference type="Proteomes" id="UP000254425"/>
    </source>
</evidence>
<keyword evidence="2 8" id="KW-1003">Cell membrane</keyword>
<keyword evidence="7 8" id="KW-0131">Cell cycle</keyword>
<dbReference type="PANTHER" id="PTHR37820">
    <property type="entry name" value="CELL DIVISION PROTEIN DIVIB"/>
    <property type="match status" value="1"/>
</dbReference>
<dbReference type="Pfam" id="PF03799">
    <property type="entry name" value="FtsQ_DivIB_C"/>
    <property type="match status" value="1"/>
</dbReference>
<dbReference type="GO" id="GO:0032153">
    <property type="term" value="C:cell division site"/>
    <property type="evidence" value="ECO:0007669"/>
    <property type="project" value="UniProtKB-UniRule"/>
</dbReference>
<comment type="similarity">
    <text evidence="8">Belongs to the FtsQ/DivIB family. FtsQ subfamily.</text>
</comment>
<gene>
    <name evidence="8" type="primary">ftsQ</name>
    <name evidence="11" type="ORF">DVA86_08320</name>
</gene>
<keyword evidence="6 8" id="KW-0472">Membrane</keyword>
<feature type="compositionally biased region" description="Basic and acidic residues" evidence="9">
    <location>
        <begin position="1"/>
        <end position="17"/>
    </location>
</feature>
<name>A0A345XLY1_9ACTN</name>
<keyword evidence="12" id="KW-1185">Reference proteome</keyword>
<proteinExistence type="inferred from homology"/>
<dbReference type="Gene3D" id="3.10.20.310">
    <property type="entry name" value="membrane protein fhac"/>
    <property type="match status" value="1"/>
</dbReference>
<evidence type="ECO:0000313" key="11">
    <source>
        <dbReference type="EMBL" id="AXK32647.1"/>
    </source>
</evidence>
<feature type="region of interest" description="Disordered" evidence="9">
    <location>
        <begin position="1"/>
        <end position="37"/>
    </location>
</feature>
<evidence type="ECO:0000256" key="2">
    <source>
        <dbReference type="ARBA" id="ARBA00022475"/>
    </source>
</evidence>
<dbReference type="GO" id="GO:0005886">
    <property type="term" value="C:plasma membrane"/>
    <property type="evidence" value="ECO:0007669"/>
    <property type="project" value="UniProtKB-SubCell"/>
</dbReference>
<dbReference type="InterPro" id="IPR013685">
    <property type="entry name" value="POTRA_FtsQ_type"/>
</dbReference>
<dbReference type="InterPro" id="IPR050487">
    <property type="entry name" value="FtsQ_DivIB"/>
</dbReference>
<evidence type="ECO:0000256" key="8">
    <source>
        <dbReference type="HAMAP-Rule" id="MF_00911"/>
    </source>
</evidence>
<comment type="function">
    <text evidence="8">Essential cell division protein.</text>
</comment>
<organism evidence="11 12">
    <name type="scientific">Streptomyces armeniacus</name>
    <dbReference type="NCBI Taxonomy" id="83291"/>
    <lineage>
        <taxon>Bacteria</taxon>
        <taxon>Bacillati</taxon>
        <taxon>Actinomycetota</taxon>
        <taxon>Actinomycetes</taxon>
        <taxon>Kitasatosporales</taxon>
        <taxon>Streptomycetaceae</taxon>
        <taxon>Streptomyces</taxon>
    </lineage>
</organism>
<dbReference type="Proteomes" id="UP000254425">
    <property type="component" value="Chromosome"/>
</dbReference>
<comment type="subcellular location">
    <subcellularLocation>
        <location evidence="8">Cell membrane</location>
        <topology evidence="8">Single-pass type II membrane protein</topology>
    </subcellularLocation>
    <subcellularLocation>
        <location evidence="1">Membrane</location>
    </subcellularLocation>
    <text evidence="8">Localizes to the division septum.</text>
</comment>
<dbReference type="PROSITE" id="PS51779">
    <property type="entry name" value="POTRA"/>
    <property type="match status" value="1"/>
</dbReference>